<evidence type="ECO:0000256" key="1">
    <source>
        <dbReference type="SAM" id="SignalP"/>
    </source>
</evidence>
<reference evidence="3" key="1">
    <citation type="journal article" date="2017" name="bioRxiv">
        <title>Conservation of a gene cluster reveals novel cercosporin biosynthetic mechanisms and extends production to the genus Colletotrichum.</title>
        <authorList>
            <person name="de Jonge R."/>
            <person name="Ebert M.K."/>
            <person name="Huitt-Roehl C.R."/>
            <person name="Pal P."/>
            <person name="Suttle J.C."/>
            <person name="Spanner R.E."/>
            <person name="Neubauer J.D."/>
            <person name="Jurick W.M.II."/>
            <person name="Stott K.A."/>
            <person name="Secor G.A."/>
            <person name="Thomma B.P.H.J."/>
            <person name="Van de Peer Y."/>
            <person name="Townsend C.A."/>
            <person name="Bolton M.D."/>
        </authorList>
    </citation>
    <scope>NUCLEOTIDE SEQUENCE [LARGE SCALE GENOMIC DNA]</scope>
    <source>
        <strain evidence="3">CBS538.71</strain>
    </source>
</reference>
<name>A0A2S6BWK9_9PEZI</name>
<comment type="caution">
    <text evidence="2">The sequence shown here is derived from an EMBL/GenBank/DDBJ whole genome shotgun (WGS) entry which is preliminary data.</text>
</comment>
<evidence type="ECO:0000313" key="2">
    <source>
        <dbReference type="EMBL" id="PPJ51867.1"/>
    </source>
</evidence>
<proteinExistence type="predicted"/>
<organism evidence="2 3">
    <name type="scientific">Cercospora berteroae</name>
    <dbReference type="NCBI Taxonomy" id="357750"/>
    <lineage>
        <taxon>Eukaryota</taxon>
        <taxon>Fungi</taxon>
        <taxon>Dikarya</taxon>
        <taxon>Ascomycota</taxon>
        <taxon>Pezizomycotina</taxon>
        <taxon>Dothideomycetes</taxon>
        <taxon>Dothideomycetidae</taxon>
        <taxon>Mycosphaerellales</taxon>
        <taxon>Mycosphaerellaceae</taxon>
        <taxon>Cercospora</taxon>
    </lineage>
</organism>
<protein>
    <recommendedName>
        <fullName evidence="4">Apple domain-containing protein</fullName>
    </recommendedName>
</protein>
<dbReference type="EMBL" id="PNEN01001735">
    <property type="protein sequence ID" value="PPJ51867.1"/>
    <property type="molecule type" value="Genomic_DNA"/>
</dbReference>
<dbReference type="AlphaFoldDB" id="A0A2S6BWK9"/>
<feature type="chain" id="PRO_5015714417" description="Apple domain-containing protein" evidence="1">
    <location>
        <begin position="19"/>
        <end position="199"/>
    </location>
</feature>
<keyword evidence="3" id="KW-1185">Reference proteome</keyword>
<sequence>MLFSTVLVALLPVVGVLANPASKPDSCTSGPININGRQCVRSCNYEFTSGSYKNNYQSCYDDCVKACAKDSKCLSAKWSKKTHKCYYNANPSPYFEKTGKGHGVKCAKPAPRLPTCDTKSRSCDGGCFCDFRVGAEGGACNGFNGDCSGHSSCNSDKDCPSGRACVDVGCNTGYSKGTCSSFTECLNNKGPRFYPGSRQ</sequence>
<dbReference type="STRING" id="357750.A0A2S6BWK9"/>
<keyword evidence="1" id="KW-0732">Signal</keyword>
<dbReference type="Proteomes" id="UP000237631">
    <property type="component" value="Unassembled WGS sequence"/>
</dbReference>
<dbReference type="OrthoDB" id="3624822at2759"/>
<evidence type="ECO:0008006" key="4">
    <source>
        <dbReference type="Google" id="ProtNLM"/>
    </source>
</evidence>
<accession>A0A2S6BWK9</accession>
<evidence type="ECO:0000313" key="3">
    <source>
        <dbReference type="Proteomes" id="UP000237631"/>
    </source>
</evidence>
<feature type="signal peptide" evidence="1">
    <location>
        <begin position="1"/>
        <end position="18"/>
    </location>
</feature>
<gene>
    <name evidence="2" type="ORF">CBER1_09065</name>
</gene>